<name>D6YW62_WADCW</name>
<dbReference type="CDD" id="cd01672">
    <property type="entry name" value="TMPK"/>
    <property type="match status" value="1"/>
</dbReference>
<dbReference type="InterPro" id="IPR018095">
    <property type="entry name" value="Thymidylate_kin_CS"/>
</dbReference>
<evidence type="ECO:0000256" key="3">
    <source>
        <dbReference type="ARBA" id="ARBA00017144"/>
    </source>
</evidence>
<dbReference type="OrthoDB" id="9774907at2"/>
<evidence type="ECO:0000256" key="2">
    <source>
        <dbReference type="ARBA" id="ARBA00012980"/>
    </source>
</evidence>
<dbReference type="GO" id="GO:0005524">
    <property type="term" value="F:ATP binding"/>
    <property type="evidence" value="ECO:0007669"/>
    <property type="project" value="UniProtKB-UniRule"/>
</dbReference>
<dbReference type="HAMAP" id="MF_00165">
    <property type="entry name" value="Thymidylate_kinase"/>
    <property type="match status" value="1"/>
</dbReference>
<dbReference type="NCBIfam" id="TIGR00041">
    <property type="entry name" value="DTMP_kinase"/>
    <property type="match status" value="1"/>
</dbReference>
<accession>D6YW62</accession>
<dbReference type="Pfam" id="PF02223">
    <property type="entry name" value="Thymidylate_kin"/>
    <property type="match status" value="1"/>
</dbReference>
<evidence type="ECO:0000256" key="5">
    <source>
        <dbReference type="ARBA" id="ARBA00022727"/>
    </source>
</evidence>
<dbReference type="Proteomes" id="UP000001505">
    <property type="component" value="Chromosome"/>
</dbReference>
<keyword evidence="8 12" id="KW-0067">ATP-binding</keyword>
<reference evidence="14 15" key="1">
    <citation type="journal article" date="2010" name="PLoS ONE">
        <title>The Waddlia genome: a window into chlamydial biology.</title>
        <authorList>
            <person name="Bertelli C."/>
            <person name="Collyn F."/>
            <person name="Croxatto A."/>
            <person name="Ruckert C."/>
            <person name="Polkinghorne A."/>
            <person name="Kebbi-Beghdadi C."/>
            <person name="Goesmann A."/>
            <person name="Vaughan L."/>
            <person name="Greub G."/>
        </authorList>
    </citation>
    <scope>NUCLEOTIDE SEQUENCE [LARGE SCALE GENOMIC DNA]</scope>
    <source>
        <strain evidence="15">ATCC VR-1470 / WSU 86-1044</strain>
    </source>
</reference>
<keyword evidence="5 12" id="KW-0545">Nucleotide biosynthesis</keyword>
<evidence type="ECO:0000256" key="10">
    <source>
        <dbReference type="ARBA" id="ARBA00048743"/>
    </source>
</evidence>
<protein>
    <recommendedName>
        <fullName evidence="3 12">Thymidylate kinase</fullName>
        <ecNumber evidence="2 12">2.7.4.9</ecNumber>
    </recommendedName>
    <alternativeName>
        <fullName evidence="9 12">dTMP kinase</fullName>
    </alternativeName>
</protein>
<evidence type="ECO:0000256" key="1">
    <source>
        <dbReference type="ARBA" id="ARBA00009776"/>
    </source>
</evidence>
<dbReference type="AlphaFoldDB" id="D6YW62"/>
<dbReference type="eggNOG" id="COG0125">
    <property type="taxonomic scope" value="Bacteria"/>
</dbReference>
<organism evidence="14 15">
    <name type="scientific">Waddlia chondrophila (strain ATCC VR-1470 / WSU 86-1044)</name>
    <dbReference type="NCBI Taxonomy" id="716544"/>
    <lineage>
        <taxon>Bacteria</taxon>
        <taxon>Pseudomonadati</taxon>
        <taxon>Chlamydiota</taxon>
        <taxon>Chlamydiia</taxon>
        <taxon>Parachlamydiales</taxon>
        <taxon>Waddliaceae</taxon>
        <taxon>Waddlia</taxon>
    </lineage>
</organism>
<evidence type="ECO:0000256" key="6">
    <source>
        <dbReference type="ARBA" id="ARBA00022741"/>
    </source>
</evidence>
<evidence type="ECO:0000256" key="11">
    <source>
        <dbReference type="ARBA" id="ARBA00057735"/>
    </source>
</evidence>
<dbReference type="InterPro" id="IPR018094">
    <property type="entry name" value="Thymidylate_kinase"/>
</dbReference>
<evidence type="ECO:0000256" key="12">
    <source>
        <dbReference type="HAMAP-Rule" id="MF_00165"/>
    </source>
</evidence>
<evidence type="ECO:0000313" key="15">
    <source>
        <dbReference type="Proteomes" id="UP000001505"/>
    </source>
</evidence>
<keyword evidence="4 12" id="KW-0808">Transferase</keyword>
<dbReference type="PANTHER" id="PTHR10344:SF4">
    <property type="entry name" value="UMP-CMP KINASE 2, MITOCHONDRIAL"/>
    <property type="match status" value="1"/>
</dbReference>
<comment type="catalytic activity">
    <reaction evidence="10 12">
        <text>dTMP + ATP = dTDP + ADP</text>
        <dbReference type="Rhea" id="RHEA:13517"/>
        <dbReference type="ChEBI" id="CHEBI:30616"/>
        <dbReference type="ChEBI" id="CHEBI:58369"/>
        <dbReference type="ChEBI" id="CHEBI:63528"/>
        <dbReference type="ChEBI" id="CHEBI:456216"/>
        <dbReference type="EC" id="2.7.4.9"/>
    </reaction>
</comment>
<sequence>MMFISVEGGEGSGKTTLIRNLAEYLESKGDQVLITREPGGTRFGESLRKVLLDPEFPAAFNARAEMLLFLAARVQHIEEVIQPALRKGKTVICDRFNDSTIAYQGGGRELGVVRVEQLCFEVCDGFQPDKTFVLDINPETAFQRLNRSKDRMEKESFDFHNKVRSAFYALKDKHPNRIHLINADQSKEKVLADVLKYLQ</sequence>
<dbReference type="GO" id="GO:0006233">
    <property type="term" value="P:dTDP biosynthetic process"/>
    <property type="evidence" value="ECO:0007669"/>
    <property type="project" value="InterPro"/>
</dbReference>
<feature type="domain" description="Thymidylate kinase-like" evidence="13">
    <location>
        <begin position="6"/>
        <end position="193"/>
    </location>
</feature>
<dbReference type="EC" id="2.7.4.9" evidence="2 12"/>
<dbReference type="HOGENOM" id="CLU_049131_0_1_0"/>
<dbReference type="RefSeq" id="WP_013182087.1">
    <property type="nucleotide sequence ID" value="NC_014225.1"/>
</dbReference>
<dbReference type="FunFam" id="3.40.50.300:FF:000225">
    <property type="entry name" value="Thymidylate kinase"/>
    <property type="match status" value="1"/>
</dbReference>
<dbReference type="InterPro" id="IPR039430">
    <property type="entry name" value="Thymidylate_kin-like_dom"/>
</dbReference>
<dbReference type="EMBL" id="CP001928">
    <property type="protein sequence ID" value="ADI38373.1"/>
    <property type="molecule type" value="Genomic_DNA"/>
</dbReference>
<feature type="binding site" evidence="12">
    <location>
        <begin position="8"/>
        <end position="15"/>
    </location>
    <ligand>
        <name>ATP</name>
        <dbReference type="ChEBI" id="CHEBI:30616"/>
    </ligand>
</feature>
<dbReference type="PROSITE" id="PS01331">
    <property type="entry name" value="THYMIDYLATE_KINASE"/>
    <property type="match status" value="1"/>
</dbReference>
<comment type="function">
    <text evidence="11 12">Phosphorylation of dTMP to form dTDP in both de novo and salvage pathways of dTTP synthesis.</text>
</comment>
<dbReference type="KEGG" id="wch:wcw_1014"/>
<dbReference type="PANTHER" id="PTHR10344">
    <property type="entry name" value="THYMIDYLATE KINASE"/>
    <property type="match status" value="1"/>
</dbReference>
<keyword evidence="6 12" id="KW-0547">Nucleotide-binding</keyword>
<evidence type="ECO:0000313" key="14">
    <source>
        <dbReference type="EMBL" id="ADI38373.1"/>
    </source>
</evidence>
<evidence type="ECO:0000256" key="4">
    <source>
        <dbReference type="ARBA" id="ARBA00022679"/>
    </source>
</evidence>
<comment type="similarity">
    <text evidence="1 12">Belongs to the thymidylate kinase family.</text>
</comment>
<keyword evidence="15" id="KW-1185">Reference proteome</keyword>
<evidence type="ECO:0000256" key="8">
    <source>
        <dbReference type="ARBA" id="ARBA00022840"/>
    </source>
</evidence>
<dbReference type="Gene3D" id="3.40.50.300">
    <property type="entry name" value="P-loop containing nucleotide triphosphate hydrolases"/>
    <property type="match status" value="1"/>
</dbReference>
<dbReference type="GO" id="GO:0004798">
    <property type="term" value="F:dTMP kinase activity"/>
    <property type="evidence" value="ECO:0007669"/>
    <property type="project" value="UniProtKB-UniRule"/>
</dbReference>
<dbReference type="STRING" id="716544.wcw_1014"/>
<dbReference type="GO" id="GO:0006227">
    <property type="term" value="P:dUDP biosynthetic process"/>
    <property type="evidence" value="ECO:0007669"/>
    <property type="project" value="TreeGrafter"/>
</dbReference>
<gene>
    <name evidence="14" type="primary">tdk3</name>
    <name evidence="12" type="synonym">tmk</name>
    <name evidence="14" type="ordered locus">wcw_1014</name>
</gene>
<dbReference type="SUPFAM" id="SSF52540">
    <property type="entry name" value="P-loop containing nucleoside triphosphate hydrolases"/>
    <property type="match status" value="1"/>
</dbReference>
<evidence type="ECO:0000256" key="7">
    <source>
        <dbReference type="ARBA" id="ARBA00022777"/>
    </source>
</evidence>
<dbReference type="GO" id="GO:0005829">
    <property type="term" value="C:cytosol"/>
    <property type="evidence" value="ECO:0007669"/>
    <property type="project" value="TreeGrafter"/>
</dbReference>
<dbReference type="GO" id="GO:0006235">
    <property type="term" value="P:dTTP biosynthetic process"/>
    <property type="evidence" value="ECO:0007669"/>
    <property type="project" value="UniProtKB-UniRule"/>
</dbReference>
<proteinExistence type="inferred from homology"/>
<evidence type="ECO:0000256" key="9">
    <source>
        <dbReference type="ARBA" id="ARBA00029962"/>
    </source>
</evidence>
<keyword evidence="7 12" id="KW-0418">Kinase</keyword>
<evidence type="ECO:0000259" key="13">
    <source>
        <dbReference type="Pfam" id="PF02223"/>
    </source>
</evidence>
<dbReference type="InterPro" id="IPR027417">
    <property type="entry name" value="P-loop_NTPase"/>
</dbReference>